<sequence>MASMPPVGSVTPNFSWLDDPELTPPPTLGVTGAPLLDAAPLYYWMTAKTQLAPIQAQLGTAWGLAVFVLATALATGQDRPSFALPLWEIGGALQVEGDYIGRLLRKHRAVLSGLFYWADLKYDSILLDGRRVSAKMFMVPVHDVSDRVARTEQAHPTTRVKGHPSHFRTASRDLDSEMRAGHTRKCFLKRGKLQKLGRGQVRGATLRAELTDLGVELLTASITRARGGERSARRATIFEAFAALHTRPQPGATAAWVLDTGTCIAQALGDRDPRVWMSKLWAALRISMTHATDGVAMLHQVLHDVLIRAGDQTVHSPARLILWRLKQHFDPVAREARALLA</sequence>
<dbReference type="RefSeq" id="WP_309854317.1">
    <property type="nucleotide sequence ID" value="NZ_JAVDQJ010000004.1"/>
</dbReference>
<evidence type="ECO:0000313" key="2">
    <source>
        <dbReference type="Proteomes" id="UP001185331"/>
    </source>
</evidence>
<organism evidence="1 2">
    <name type="scientific">Deinococcus soli</name>
    <name type="common">ex Cha et al. 2016</name>
    <dbReference type="NCBI Taxonomy" id="1309411"/>
    <lineage>
        <taxon>Bacteria</taxon>
        <taxon>Thermotogati</taxon>
        <taxon>Deinococcota</taxon>
        <taxon>Deinococci</taxon>
        <taxon>Deinococcales</taxon>
        <taxon>Deinococcaceae</taxon>
        <taxon>Deinococcus</taxon>
    </lineage>
</organism>
<name>A0AAE4BKU5_9DEIO</name>
<dbReference type="Proteomes" id="UP001185331">
    <property type="component" value="Unassembled WGS sequence"/>
</dbReference>
<comment type="caution">
    <text evidence="1">The sequence shown here is derived from an EMBL/GenBank/DDBJ whole genome shotgun (WGS) entry which is preliminary data.</text>
</comment>
<accession>A0AAE4BKU5</accession>
<dbReference type="EMBL" id="JAVDQK010000004">
    <property type="protein sequence ID" value="MDR6218178.1"/>
    <property type="molecule type" value="Genomic_DNA"/>
</dbReference>
<gene>
    <name evidence="1" type="ORF">J2Y00_001741</name>
</gene>
<evidence type="ECO:0000313" key="1">
    <source>
        <dbReference type="EMBL" id="MDR6218178.1"/>
    </source>
</evidence>
<dbReference type="AlphaFoldDB" id="A0AAE4BKU5"/>
<reference evidence="1" key="1">
    <citation type="submission" date="2023-07" db="EMBL/GenBank/DDBJ databases">
        <title>Sorghum-associated microbial communities from plants grown in Nebraska, USA.</title>
        <authorList>
            <person name="Schachtman D."/>
        </authorList>
    </citation>
    <scope>NUCLEOTIDE SEQUENCE</scope>
    <source>
        <strain evidence="1">BE330</strain>
    </source>
</reference>
<protein>
    <submittedName>
        <fullName evidence="1">Uncharacterized protein</fullName>
    </submittedName>
</protein>
<proteinExistence type="predicted"/>